<evidence type="ECO:0000256" key="1">
    <source>
        <dbReference type="SAM" id="Phobius"/>
    </source>
</evidence>
<feature type="transmembrane region" description="Helical" evidence="1">
    <location>
        <begin position="43"/>
        <end position="63"/>
    </location>
</feature>
<proteinExistence type="predicted"/>
<evidence type="ECO:0000313" key="3">
    <source>
        <dbReference type="Proteomes" id="UP001165590"/>
    </source>
</evidence>
<comment type="caution">
    <text evidence="2">The sequence shown here is derived from an EMBL/GenBank/DDBJ whole genome shotgun (WGS) entry which is preliminary data.</text>
</comment>
<gene>
    <name evidence="2" type="ORF">K3769_04475</name>
</gene>
<name>A0ABT3UX27_9ACTN</name>
<keyword evidence="1" id="KW-0812">Transmembrane</keyword>
<keyword evidence="3" id="KW-1185">Reference proteome</keyword>
<sequence>MRILALLNDPRPPVQKLMVLLPAVVVTATAVKAAGALDVDRLAASLAAVVLGFGCALVLAALIDRRTRG</sequence>
<reference evidence="2" key="1">
    <citation type="journal article" date="2022" name="bioRxiv">
        <title>Discovery and biosynthetic assessment of Streptomyces ortus sp nov. isolated from a deep-sea sponge.</title>
        <authorList>
            <person name="Williams S.E."/>
        </authorList>
    </citation>
    <scope>NUCLEOTIDE SEQUENCE</scope>
    <source>
        <strain evidence="2">A15ISP2-DRY2</strain>
    </source>
</reference>
<protein>
    <recommendedName>
        <fullName evidence="4">Holin</fullName>
    </recommendedName>
</protein>
<dbReference type="Proteomes" id="UP001165590">
    <property type="component" value="Unassembled WGS sequence"/>
</dbReference>
<keyword evidence="1" id="KW-1133">Transmembrane helix</keyword>
<accession>A0ABT3UX27</accession>
<evidence type="ECO:0000313" key="2">
    <source>
        <dbReference type="EMBL" id="MCX4232047.1"/>
    </source>
</evidence>
<dbReference type="RefSeq" id="WP_267025150.1">
    <property type="nucleotide sequence ID" value="NZ_JAIFZO010000002.1"/>
</dbReference>
<keyword evidence="1" id="KW-0472">Membrane</keyword>
<evidence type="ECO:0008006" key="4">
    <source>
        <dbReference type="Google" id="ProtNLM"/>
    </source>
</evidence>
<organism evidence="2 3">
    <name type="scientific">Streptomyces ortus</name>
    <dbReference type="NCBI Taxonomy" id="2867268"/>
    <lineage>
        <taxon>Bacteria</taxon>
        <taxon>Bacillati</taxon>
        <taxon>Actinomycetota</taxon>
        <taxon>Actinomycetes</taxon>
        <taxon>Kitasatosporales</taxon>
        <taxon>Streptomycetaceae</taxon>
        <taxon>Streptomyces</taxon>
    </lineage>
</organism>
<dbReference type="EMBL" id="JAIFZO010000002">
    <property type="protein sequence ID" value="MCX4232047.1"/>
    <property type="molecule type" value="Genomic_DNA"/>
</dbReference>